<dbReference type="Proteomes" id="UP000241639">
    <property type="component" value="Unassembled WGS sequence"/>
</dbReference>
<proteinExistence type="predicted"/>
<gene>
    <name evidence="5" type="ORF">C8J48_2489</name>
</gene>
<dbReference type="GO" id="GO:0044550">
    <property type="term" value="P:secondary metabolite biosynthetic process"/>
    <property type="evidence" value="ECO:0007669"/>
    <property type="project" value="TreeGrafter"/>
</dbReference>
<name>A0A2T4ZD84_9BACL</name>
<reference evidence="5 6" key="1">
    <citation type="submission" date="2018-04" db="EMBL/GenBank/DDBJ databases">
        <title>Genomic Encyclopedia of Archaeal and Bacterial Type Strains, Phase II (KMG-II): from individual species to whole genera.</title>
        <authorList>
            <person name="Goeker M."/>
        </authorList>
    </citation>
    <scope>NUCLEOTIDE SEQUENCE [LARGE SCALE GENOMIC DNA]</scope>
    <source>
        <strain evidence="5 6">DSM 45169</strain>
    </source>
</reference>
<dbReference type="InterPro" id="IPR013751">
    <property type="entry name" value="ACP_syn_III_N"/>
</dbReference>
<dbReference type="EMBL" id="PZZP01000001">
    <property type="protein sequence ID" value="PTM59854.1"/>
    <property type="molecule type" value="Genomic_DNA"/>
</dbReference>
<dbReference type="RefSeq" id="WP_107727175.1">
    <property type="nucleotide sequence ID" value="NZ_PZZP01000001.1"/>
</dbReference>
<dbReference type="GO" id="GO:0006633">
    <property type="term" value="P:fatty acid biosynthetic process"/>
    <property type="evidence" value="ECO:0007669"/>
    <property type="project" value="InterPro"/>
</dbReference>
<feature type="domain" description="Beta-ketoacyl-[acyl-carrier-protein] synthase III N-terminal" evidence="4">
    <location>
        <begin position="110"/>
        <end position="189"/>
    </location>
</feature>
<organism evidence="5 6">
    <name type="scientific">Desmospora activa DSM 45169</name>
    <dbReference type="NCBI Taxonomy" id="1121389"/>
    <lineage>
        <taxon>Bacteria</taxon>
        <taxon>Bacillati</taxon>
        <taxon>Bacillota</taxon>
        <taxon>Bacilli</taxon>
        <taxon>Bacillales</taxon>
        <taxon>Thermoactinomycetaceae</taxon>
        <taxon>Desmospora</taxon>
    </lineage>
</organism>
<evidence type="ECO:0000259" key="4">
    <source>
        <dbReference type="Pfam" id="PF08545"/>
    </source>
</evidence>
<evidence type="ECO:0000256" key="1">
    <source>
        <dbReference type="ARBA" id="ARBA00022679"/>
    </source>
</evidence>
<dbReference type="OrthoDB" id="9815506at2"/>
<evidence type="ECO:0000313" key="6">
    <source>
        <dbReference type="Proteomes" id="UP000241639"/>
    </source>
</evidence>
<evidence type="ECO:0000313" key="5">
    <source>
        <dbReference type="EMBL" id="PTM59854.1"/>
    </source>
</evidence>
<dbReference type="InterPro" id="IPR016039">
    <property type="entry name" value="Thiolase-like"/>
</dbReference>
<evidence type="ECO:0000259" key="3">
    <source>
        <dbReference type="Pfam" id="PF08541"/>
    </source>
</evidence>
<dbReference type="GO" id="GO:0004315">
    <property type="term" value="F:3-oxoacyl-[acyl-carrier-protein] synthase activity"/>
    <property type="evidence" value="ECO:0007669"/>
    <property type="project" value="InterPro"/>
</dbReference>
<evidence type="ECO:0000256" key="2">
    <source>
        <dbReference type="ARBA" id="ARBA00023315"/>
    </source>
</evidence>
<comment type="caution">
    <text evidence="5">The sequence shown here is derived from an EMBL/GenBank/DDBJ whole genome shotgun (WGS) entry which is preliminary data.</text>
</comment>
<accession>A0A2T4ZD84</accession>
<dbReference type="SUPFAM" id="SSF53901">
    <property type="entry name" value="Thiolase-like"/>
    <property type="match status" value="1"/>
</dbReference>
<sequence length="330" mass="35683">MEREIQIITTGKYLPERVVTSAMLDKNLGLPQGWSYKASSVRTRHYVTSETASEMGALAAEKALSQAGLTIQDIDCLIAVSGTMEQAIPCNAALLHRRLIPDGNHPIPAFDINATCLSFLTGLDLASHAIHAGQYRRVLLISSEIASIGLNWDQQKSCVLFGDGAAAVVVQATPLGHSSRILATHMQTYSQGADYTQIRGGGTKHHPRTNPPPGYFLFDMDGKGVYRLVSRYLPAFVEQLLNRADVDIADLDLVIPHQASGMAMELLRKKLGIPGEKYMSILENHGNVIAASLPMALHEAIQQGRLQRGSRVMILGTSAGTSLGGVVLEY</sequence>
<dbReference type="NCBIfam" id="NF005541">
    <property type="entry name" value="PRK07204.1"/>
    <property type="match status" value="1"/>
</dbReference>
<dbReference type="Pfam" id="PF08541">
    <property type="entry name" value="ACP_syn_III_C"/>
    <property type="match status" value="1"/>
</dbReference>
<dbReference type="Gene3D" id="3.40.47.10">
    <property type="match status" value="1"/>
</dbReference>
<protein>
    <submittedName>
        <fullName evidence="5">3-oxoacyl-[acyl-carrier-protein] synthase-3</fullName>
    </submittedName>
</protein>
<feature type="domain" description="Beta-ketoacyl-[acyl-carrier-protein] synthase III C-terminal" evidence="3">
    <location>
        <begin position="241"/>
        <end position="330"/>
    </location>
</feature>
<dbReference type="PANTHER" id="PTHR34069:SF2">
    <property type="entry name" value="BETA-KETOACYL-[ACYL-CARRIER-PROTEIN] SYNTHASE III"/>
    <property type="match status" value="1"/>
</dbReference>
<keyword evidence="2" id="KW-0012">Acyltransferase</keyword>
<dbReference type="Pfam" id="PF08545">
    <property type="entry name" value="ACP_syn_III"/>
    <property type="match status" value="1"/>
</dbReference>
<dbReference type="AlphaFoldDB" id="A0A2T4ZD84"/>
<dbReference type="CDD" id="cd00830">
    <property type="entry name" value="KAS_III"/>
    <property type="match status" value="1"/>
</dbReference>
<keyword evidence="1" id="KW-0808">Transferase</keyword>
<keyword evidence="6" id="KW-1185">Reference proteome</keyword>
<dbReference type="PANTHER" id="PTHR34069">
    <property type="entry name" value="3-OXOACYL-[ACYL-CARRIER-PROTEIN] SYNTHASE 3"/>
    <property type="match status" value="1"/>
</dbReference>
<dbReference type="InterPro" id="IPR013747">
    <property type="entry name" value="ACP_syn_III_C"/>
</dbReference>